<sequence length="78" mass="8633">MTEEYGELVTLGPYIYRPGRNHCPSPSDGTLTRGGLPVPLRVTEPVLQRFLEVMTELETGLAARWGRSQGSLTCNRAE</sequence>
<dbReference type="KEGG" id="spac:B1H29_08920"/>
<dbReference type="AlphaFoldDB" id="A0A1S6J5I0"/>
<evidence type="ECO:0000313" key="2">
    <source>
        <dbReference type="Proteomes" id="UP000189443"/>
    </source>
</evidence>
<dbReference type="EMBL" id="CP019724">
    <property type="protein sequence ID" value="AQS67027.1"/>
    <property type="molecule type" value="Genomic_DNA"/>
</dbReference>
<dbReference type="OrthoDB" id="4228151at2"/>
<evidence type="ECO:0000313" key="1">
    <source>
        <dbReference type="EMBL" id="AQS67027.1"/>
    </source>
</evidence>
<protein>
    <submittedName>
        <fullName evidence="1">Uncharacterized protein</fullName>
    </submittedName>
</protein>
<proteinExistence type="predicted"/>
<gene>
    <name evidence="1" type="ORF">B1H29_08920</name>
</gene>
<accession>A0A1S6J5I0</accession>
<dbReference type="Proteomes" id="UP000189443">
    <property type="component" value="Chromosome"/>
</dbReference>
<keyword evidence="2" id="KW-1185">Reference proteome</keyword>
<organism evidence="1 2">
    <name type="scientific">Streptomyces pactum</name>
    <dbReference type="NCBI Taxonomy" id="68249"/>
    <lineage>
        <taxon>Bacteria</taxon>
        <taxon>Bacillati</taxon>
        <taxon>Actinomycetota</taxon>
        <taxon>Actinomycetes</taxon>
        <taxon>Kitasatosporales</taxon>
        <taxon>Streptomycetaceae</taxon>
        <taxon>Streptomyces</taxon>
    </lineage>
</organism>
<reference evidence="1 2" key="1">
    <citation type="submission" date="2017-02" db="EMBL/GenBank/DDBJ databases">
        <title>Streptomyces pactum ACT12 Genome sequencing and assembly.</title>
        <authorList>
            <person name="Xue Q."/>
            <person name="Yan X."/>
            <person name="Jia L."/>
            <person name="Yan H."/>
        </authorList>
    </citation>
    <scope>NUCLEOTIDE SEQUENCE [LARGE SCALE GENOMIC DNA]</scope>
    <source>
        <strain evidence="1 2">ACT12</strain>
    </source>
</reference>
<name>A0A1S6J5I0_9ACTN</name>